<keyword evidence="3" id="KW-1185">Reference proteome</keyword>
<evidence type="ECO:0000313" key="2">
    <source>
        <dbReference type="EMBL" id="EMP35354.1"/>
    </source>
</evidence>
<feature type="region of interest" description="Disordered" evidence="1">
    <location>
        <begin position="82"/>
        <end position="109"/>
    </location>
</feature>
<evidence type="ECO:0000313" key="3">
    <source>
        <dbReference type="Proteomes" id="UP000031443"/>
    </source>
</evidence>
<dbReference type="EMBL" id="KB528690">
    <property type="protein sequence ID" value="EMP35354.1"/>
    <property type="molecule type" value="Genomic_DNA"/>
</dbReference>
<dbReference type="AlphaFoldDB" id="M7BDX1"/>
<protein>
    <submittedName>
        <fullName evidence="2">Uncharacterized protein</fullName>
    </submittedName>
</protein>
<dbReference type="PANTHER" id="PTHR47595:SF1">
    <property type="entry name" value="MYB_SANT-LIKE DNA-BINDING DOMAIN-CONTAINING PROTEIN"/>
    <property type="match status" value="1"/>
</dbReference>
<organism evidence="2 3">
    <name type="scientific">Chelonia mydas</name>
    <name type="common">Green sea-turtle</name>
    <name type="synonym">Chelonia agassizi</name>
    <dbReference type="NCBI Taxonomy" id="8469"/>
    <lineage>
        <taxon>Eukaryota</taxon>
        <taxon>Metazoa</taxon>
        <taxon>Chordata</taxon>
        <taxon>Craniata</taxon>
        <taxon>Vertebrata</taxon>
        <taxon>Euteleostomi</taxon>
        <taxon>Archelosauria</taxon>
        <taxon>Testudinata</taxon>
        <taxon>Testudines</taxon>
        <taxon>Cryptodira</taxon>
        <taxon>Durocryptodira</taxon>
        <taxon>Americhelydia</taxon>
        <taxon>Chelonioidea</taxon>
        <taxon>Cheloniidae</taxon>
        <taxon>Chelonia</taxon>
    </lineage>
</organism>
<proteinExistence type="predicted"/>
<name>M7BDX1_CHEMY</name>
<dbReference type="PANTHER" id="PTHR47595">
    <property type="entry name" value="HEAT SHOCK 70 KDA PROTEIN 14"/>
    <property type="match status" value="1"/>
</dbReference>
<accession>M7BDX1</accession>
<gene>
    <name evidence="2" type="ORF">UY3_07526</name>
</gene>
<evidence type="ECO:0000256" key="1">
    <source>
        <dbReference type="SAM" id="MobiDB-lite"/>
    </source>
</evidence>
<reference evidence="3" key="1">
    <citation type="journal article" date="2013" name="Nat. Genet.">
        <title>The draft genomes of soft-shell turtle and green sea turtle yield insights into the development and evolution of the turtle-specific body plan.</title>
        <authorList>
            <person name="Wang Z."/>
            <person name="Pascual-Anaya J."/>
            <person name="Zadissa A."/>
            <person name="Li W."/>
            <person name="Niimura Y."/>
            <person name="Huang Z."/>
            <person name="Li C."/>
            <person name="White S."/>
            <person name="Xiong Z."/>
            <person name="Fang D."/>
            <person name="Wang B."/>
            <person name="Ming Y."/>
            <person name="Chen Y."/>
            <person name="Zheng Y."/>
            <person name="Kuraku S."/>
            <person name="Pignatelli M."/>
            <person name="Herrero J."/>
            <person name="Beal K."/>
            <person name="Nozawa M."/>
            <person name="Li Q."/>
            <person name="Wang J."/>
            <person name="Zhang H."/>
            <person name="Yu L."/>
            <person name="Shigenobu S."/>
            <person name="Wang J."/>
            <person name="Liu J."/>
            <person name="Flicek P."/>
            <person name="Searle S."/>
            <person name="Wang J."/>
            <person name="Kuratani S."/>
            <person name="Yin Y."/>
            <person name="Aken B."/>
            <person name="Zhang G."/>
            <person name="Irie N."/>
        </authorList>
    </citation>
    <scope>NUCLEOTIDE SEQUENCE [LARGE SCALE GENOMIC DNA]</scope>
</reference>
<sequence length="109" mass="13113">MIERGHDLDKLQCRVKVKELRNAYHKVQEANCRSSDVPMSCRLYKELDMILAERLCRIRKRPRRTKEDFLCEVMMHSAAEKQELKEWQDSKKRDQKENVAHQKKATEQL</sequence>
<dbReference type="Proteomes" id="UP000031443">
    <property type="component" value="Unassembled WGS sequence"/>
</dbReference>